<evidence type="ECO:0000313" key="3">
    <source>
        <dbReference type="Proteomes" id="UP001610334"/>
    </source>
</evidence>
<gene>
    <name evidence="2" type="ORF">BJX63DRAFT_267950</name>
</gene>
<reference evidence="2 3" key="1">
    <citation type="submission" date="2024-07" db="EMBL/GenBank/DDBJ databases">
        <title>Section-level genome sequencing and comparative genomics of Aspergillus sections Usti and Cavernicolus.</title>
        <authorList>
            <consortium name="Lawrence Berkeley National Laboratory"/>
            <person name="Nybo J.L."/>
            <person name="Vesth T.C."/>
            <person name="Theobald S."/>
            <person name="Frisvad J.C."/>
            <person name="Larsen T.O."/>
            <person name="Kjaerboelling I."/>
            <person name="Rothschild-Mancinelli K."/>
            <person name="Lyhne E.K."/>
            <person name="Kogle M.E."/>
            <person name="Barry K."/>
            <person name="Clum A."/>
            <person name="Na H."/>
            <person name="Ledsgaard L."/>
            <person name="Lin J."/>
            <person name="Lipzen A."/>
            <person name="Kuo A."/>
            <person name="Riley R."/>
            <person name="Mondo S."/>
            <person name="Labutti K."/>
            <person name="Haridas S."/>
            <person name="Pangalinan J."/>
            <person name="Salamov A.A."/>
            <person name="Simmons B.A."/>
            <person name="Magnuson J.K."/>
            <person name="Chen J."/>
            <person name="Drula E."/>
            <person name="Henrissat B."/>
            <person name="Wiebenga A."/>
            <person name="Lubbers R.J."/>
            <person name="Gomes A.C."/>
            <person name="Makela M.R."/>
            <person name="Stajich J."/>
            <person name="Grigoriev I.V."/>
            <person name="Mortensen U.H."/>
            <person name="De Vries R.P."/>
            <person name="Baker S.E."/>
            <person name="Andersen M.R."/>
        </authorList>
    </citation>
    <scope>NUCLEOTIDE SEQUENCE [LARGE SCALE GENOMIC DNA]</scope>
    <source>
        <strain evidence="2 3">CBS 588.65</strain>
    </source>
</reference>
<name>A0ABR4H8K3_9EURO</name>
<protein>
    <recommendedName>
        <fullName evidence="4">Secreted protein</fullName>
    </recommendedName>
</protein>
<dbReference type="EMBL" id="JBFXLT010000054">
    <property type="protein sequence ID" value="KAL2811786.1"/>
    <property type="molecule type" value="Genomic_DNA"/>
</dbReference>
<feature type="chain" id="PRO_5045442664" description="Secreted protein" evidence="1">
    <location>
        <begin position="19"/>
        <end position="70"/>
    </location>
</feature>
<comment type="caution">
    <text evidence="2">The sequence shown here is derived from an EMBL/GenBank/DDBJ whole genome shotgun (WGS) entry which is preliminary data.</text>
</comment>
<sequence length="70" mass="7960">MCCLSLTVPALCFISVLELSNYYPMQYIYLAQDLLSRMYDLVVGSLPSIIHYRPLNETVIALIEHPLLQG</sequence>
<evidence type="ECO:0000256" key="1">
    <source>
        <dbReference type="SAM" id="SignalP"/>
    </source>
</evidence>
<organism evidence="2 3">
    <name type="scientific">Aspergillus granulosus</name>
    <dbReference type="NCBI Taxonomy" id="176169"/>
    <lineage>
        <taxon>Eukaryota</taxon>
        <taxon>Fungi</taxon>
        <taxon>Dikarya</taxon>
        <taxon>Ascomycota</taxon>
        <taxon>Pezizomycotina</taxon>
        <taxon>Eurotiomycetes</taxon>
        <taxon>Eurotiomycetidae</taxon>
        <taxon>Eurotiales</taxon>
        <taxon>Aspergillaceae</taxon>
        <taxon>Aspergillus</taxon>
        <taxon>Aspergillus subgen. Nidulantes</taxon>
    </lineage>
</organism>
<evidence type="ECO:0008006" key="4">
    <source>
        <dbReference type="Google" id="ProtNLM"/>
    </source>
</evidence>
<accession>A0ABR4H8K3</accession>
<feature type="signal peptide" evidence="1">
    <location>
        <begin position="1"/>
        <end position="18"/>
    </location>
</feature>
<evidence type="ECO:0000313" key="2">
    <source>
        <dbReference type="EMBL" id="KAL2811786.1"/>
    </source>
</evidence>
<keyword evidence="1" id="KW-0732">Signal</keyword>
<keyword evidence="3" id="KW-1185">Reference proteome</keyword>
<dbReference type="Proteomes" id="UP001610334">
    <property type="component" value="Unassembled WGS sequence"/>
</dbReference>
<proteinExistence type="predicted"/>